<keyword evidence="3" id="KW-0812">Transmembrane</keyword>
<keyword evidence="5" id="KW-0677">Repeat</keyword>
<keyword evidence="4" id="KW-0732">Signal</keyword>
<dbReference type="PANTHER" id="PTHR48063:SF99">
    <property type="entry name" value="LEUCINE-RICH REPEAT-CONTAINING, PLANT-TYPE, LEUCINE-RICH REPEAT DOMAIN SUPERFAMILY"/>
    <property type="match status" value="1"/>
</dbReference>
<accession>A0ABQ5IUV4</accession>
<evidence type="ECO:0000256" key="6">
    <source>
        <dbReference type="ARBA" id="ARBA00022989"/>
    </source>
</evidence>
<keyword evidence="11" id="KW-1185">Reference proteome</keyword>
<keyword evidence="2" id="KW-0433">Leucine-rich repeat</keyword>
<keyword evidence="7" id="KW-0472">Membrane</keyword>
<feature type="domain" description="Leucine-rich repeat-containing N-terminal plant-type" evidence="9">
    <location>
        <begin position="22"/>
        <end position="61"/>
    </location>
</feature>
<evidence type="ECO:0000256" key="2">
    <source>
        <dbReference type="ARBA" id="ARBA00022614"/>
    </source>
</evidence>
<organism evidence="10 11">
    <name type="scientific">Tanacetum coccineum</name>
    <dbReference type="NCBI Taxonomy" id="301880"/>
    <lineage>
        <taxon>Eukaryota</taxon>
        <taxon>Viridiplantae</taxon>
        <taxon>Streptophyta</taxon>
        <taxon>Embryophyta</taxon>
        <taxon>Tracheophyta</taxon>
        <taxon>Spermatophyta</taxon>
        <taxon>Magnoliopsida</taxon>
        <taxon>eudicotyledons</taxon>
        <taxon>Gunneridae</taxon>
        <taxon>Pentapetalae</taxon>
        <taxon>asterids</taxon>
        <taxon>campanulids</taxon>
        <taxon>Asterales</taxon>
        <taxon>Asteraceae</taxon>
        <taxon>Asteroideae</taxon>
        <taxon>Anthemideae</taxon>
        <taxon>Anthemidinae</taxon>
        <taxon>Tanacetum</taxon>
    </lineage>
</organism>
<dbReference type="SUPFAM" id="SSF52058">
    <property type="entry name" value="L domain-like"/>
    <property type="match status" value="1"/>
</dbReference>
<evidence type="ECO:0000256" key="7">
    <source>
        <dbReference type="ARBA" id="ARBA00023136"/>
    </source>
</evidence>
<dbReference type="Gene3D" id="3.80.10.10">
    <property type="entry name" value="Ribonuclease Inhibitor"/>
    <property type="match status" value="3"/>
</dbReference>
<dbReference type="Proteomes" id="UP001151760">
    <property type="component" value="Unassembled WGS sequence"/>
</dbReference>
<dbReference type="Pfam" id="PF00560">
    <property type="entry name" value="LRR_1"/>
    <property type="match status" value="3"/>
</dbReference>
<evidence type="ECO:0000313" key="10">
    <source>
        <dbReference type="EMBL" id="GJU03999.1"/>
    </source>
</evidence>
<sequence length="389" mass="43290">MRMRCSTGPNDEGACEVLARLQSEKQALLQFKHSLVDEANRPASWVSEESDCCKWVGIDCDNITGHVHRIHLPGANGHCHGPYSRNREYEEASRQRLRGDLSSSLLNLKQLRHLDLSCNDFGGIHIPSFISSLKNLRYLNLSKSEFGGIIPAQLGNLSELHVLCLGSFYEQLELTSMTPVITIELTRMSNMHWLSSLRMMHHLDLSGVDLSKAIDWLQVINTLPRLSHEHLSDDKLPRFLQASGNDFMNSLLVLKELFSVGSNLNFLDINSCGISSSVLDSLHNLTSLLSLDMSENQLTTATPKCKNSPSLESLSISSSGLSGHVPYQLGQLSFLGSLYLGKNLIYGPIWHSVGRLSSLEALDLSRNQLNGSMEWIRKLISLEVLDLLV</sequence>
<dbReference type="EMBL" id="BQNB010021206">
    <property type="protein sequence ID" value="GJU03999.1"/>
    <property type="molecule type" value="Genomic_DNA"/>
</dbReference>
<evidence type="ECO:0000256" key="3">
    <source>
        <dbReference type="ARBA" id="ARBA00022692"/>
    </source>
</evidence>
<evidence type="ECO:0000259" key="9">
    <source>
        <dbReference type="Pfam" id="PF08263"/>
    </source>
</evidence>
<evidence type="ECO:0000256" key="1">
    <source>
        <dbReference type="ARBA" id="ARBA00004479"/>
    </source>
</evidence>
<dbReference type="InterPro" id="IPR046956">
    <property type="entry name" value="RLP23-like"/>
</dbReference>
<dbReference type="Pfam" id="PF08263">
    <property type="entry name" value="LRRNT_2"/>
    <property type="match status" value="1"/>
</dbReference>
<name>A0ABQ5IUV4_9ASTR</name>
<evidence type="ECO:0000313" key="11">
    <source>
        <dbReference type="Proteomes" id="UP001151760"/>
    </source>
</evidence>
<comment type="caution">
    <text evidence="10">The sequence shown here is derived from an EMBL/GenBank/DDBJ whole genome shotgun (WGS) entry which is preliminary data.</text>
</comment>
<evidence type="ECO:0000256" key="5">
    <source>
        <dbReference type="ARBA" id="ARBA00022737"/>
    </source>
</evidence>
<proteinExistence type="predicted"/>
<keyword evidence="8" id="KW-0325">Glycoprotein</keyword>
<dbReference type="PANTHER" id="PTHR48063">
    <property type="entry name" value="LRR RECEPTOR-LIKE KINASE"/>
    <property type="match status" value="1"/>
</dbReference>
<reference evidence="10" key="1">
    <citation type="journal article" date="2022" name="Int. J. Mol. Sci.">
        <title>Draft Genome of Tanacetum Coccineum: Genomic Comparison of Closely Related Tanacetum-Family Plants.</title>
        <authorList>
            <person name="Yamashiro T."/>
            <person name="Shiraishi A."/>
            <person name="Nakayama K."/>
            <person name="Satake H."/>
        </authorList>
    </citation>
    <scope>NUCLEOTIDE SEQUENCE</scope>
</reference>
<dbReference type="InterPro" id="IPR032675">
    <property type="entry name" value="LRR_dom_sf"/>
</dbReference>
<dbReference type="InterPro" id="IPR013210">
    <property type="entry name" value="LRR_N_plant-typ"/>
</dbReference>
<reference evidence="10" key="2">
    <citation type="submission" date="2022-01" db="EMBL/GenBank/DDBJ databases">
        <authorList>
            <person name="Yamashiro T."/>
            <person name="Shiraishi A."/>
            <person name="Satake H."/>
            <person name="Nakayama K."/>
        </authorList>
    </citation>
    <scope>NUCLEOTIDE SEQUENCE</scope>
</reference>
<dbReference type="PRINTS" id="PR00019">
    <property type="entry name" value="LEURICHRPT"/>
</dbReference>
<gene>
    <name evidence="10" type="ORF">Tco_1114337</name>
</gene>
<protein>
    <submittedName>
        <fullName evidence="10">Leucine-rich repeat protein</fullName>
    </submittedName>
</protein>
<keyword evidence="6" id="KW-1133">Transmembrane helix</keyword>
<evidence type="ECO:0000256" key="8">
    <source>
        <dbReference type="ARBA" id="ARBA00023180"/>
    </source>
</evidence>
<evidence type="ECO:0000256" key="4">
    <source>
        <dbReference type="ARBA" id="ARBA00022729"/>
    </source>
</evidence>
<dbReference type="InterPro" id="IPR001611">
    <property type="entry name" value="Leu-rich_rpt"/>
</dbReference>
<comment type="subcellular location">
    <subcellularLocation>
        <location evidence="1">Membrane</location>
        <topology evidence="1">Single-pass type I membrane protein</topology>
    </subcellularLocation>
</comment>